<evidence type="ECO:0000313" key="2">
    <source>
        <dbReference type="Proteomes" id="UP001152523"/>
    </source>
</evidence>
<dbReference type="AlphaFoldDB" id="A0AAV0CZF5"/>
<name>A0AAV0CZF5_9ASTE</name>
<accession>A0AAV0CZF5</accession>
<evidence type="ECO:0000313" key="1">
    <source>
        <dbReference type="EMBL" id="CAH9087327.1"/>
    </source>
</evidence>
<sequence length="106" mass="11784">MSSPSPVLESKDGIVTSEASSPLLKSNDNLPKQFDIKLEKLKIIAHQPVILPNCLLVPEEFKAAELIFWSLDASMEQIMNNNGKPVLVTNERSNELSVRYVVSSFL</sequence>
<dbReference type="Proteomes" id="UP001152523">
    <property type="component" value="Unassembled WGS sequence"/>
</dbReference>
<proteinExistence type="predicted"/>
<organism evidence="1 2">
    <name type="scientific">Cuscuta epithymum</name>
    <dbReference type="NCBI Taxonomy" id="186058"/>
    <lineage>
        <taxon>Eukaryota</taxon>
        <taxon>Viridiplantae</taxon>
        <taxon>Streptophyta</taxon>
        <taxon>Embryophyta</taxon>
        <taxon>Tracheophyta</taxon>
        <taxon>Spermatophyta</taxon>
        <taxon>Magnoliopsida</taxon>
        <taxon>eudicotyledons</taxon>
        <taxon>Gunneridae</taxon>
        <taxon>Pentapetalae</taxon>
        <taxon>asterids</taxon>
        <taxon>lamiids</taxon>
        <taxon>Solanales</taxon>
        <taxon>Convolvulaceae</taxon>
        <taxon>Cuscuteae</taxon>
        <taxon>Cuscuta</taxon>
        <taxon>Cuscuta subgen. Cuscuta</taxon>
    </lineage>
</organism>
<comment type="caution">
    <text evidence="1">The sequence shown here is derived from an EMBL/GenBank/DDBJ whole genome shotgun (WGS) entry which is preliminary data.</text>
</comment>
<dbReference type="EMBL" id="CAMAPF010000058">
    <property type="protein sequence ID" value="CAH9087327.1"/>
    <property type="molecule type" value="Genomic_DNA"/>
</dbReference>
<keyword evidence="2" id="KW-1185">Reference proteome</keyword>
<reference evidence="1" key="1">
    <citation type="submission" date="2022-07" db="EMBL/GenBank/DDBJ databases">
        <authorList>
            <person name="Macas J."/>
            <person name="Novak P."/>
            <person name="Neumann P."/>
        </authorList>
    </citation>
    <scope>NUCLEOTIDE SEQUENCE</scope>
</reference>
<gene>
    <name evidence="1" type="ORF">CEPIT_LOCUS10109</name>
</gene>
<protein>
    <submittedName>
        <fullName evidence="1">Uncharacterized protein</fullName>
    </submittedName>
</protein>